<feature type="region of interest" description="Disordered" evidence="1">
    <location>
        <begin position="299"/>
        <end position="609"/>
    </location>
</feature>
<feature type="compositionally biased region" description="Low complexity" evidence="1">
    <location>
        <begin position="3509"/>
        <end position="3527"/>
    </location>
</feature>
<keyword evidence="2" id="KW-0472">Membrane</keyword>
<feature type="compositionally biased region" description="Pro residues" evidence="1">
    <location>
        <begin position="320"/>
        <end position="330"/>
    </location>
</feature>
<evidence type="ECO:0000256" key="2">
    <source>
        <dbReference type="SAM" id="Phobius"/>
    </source>
</evidence>
<dbReference type="OrthoDB" id="3306947at2"/>
<evidence type="ECO:0000313" key="4">
    <source>
        <dbReference type="EMBL" id="RZT79440.1"/>
    </source>
</evidence>
<proteinExistence type="predicted"/>
<feature type="region of interest" description="Disordered" evidence="1">
    <location>
        <begin position="1931"/>
        <end position="2024"/>
    </location>
</feature>
<feature type="compositionally biased region" description="Pro residues" evidence="1">
    <location>
        <begin position="3438"/>
        <end position="3447"/>
    </location>
</feature>
<dbReference type="EMBL" id="SHKK01000001">
    <property type="protein sequence ID" value="RZT79440.1"/>
    <property type="molecule type" value="Genomic_DNA"/>
</dbReference>
<feature type="compositionally biased region" description="Gly residues" evidence="1">
    <location>
        <begin position="363"/>
        <end position="391"/>
    </location>
</feature>
<dbReference type="RefSeq" id="WP_130401861.1">
    <property type="nucleotide sequence ID" value="NZ_SHKK01000001.1"/>
</dbReference>
<feature type="compositionally biased region" description="Polar residues" evidence="1">
    <location>
        <begin position="431"/>
        <end position="441"/>
    </location>
</feature>
<feature type="compositionally biased region" description="Low complexity" evidence="1">
    <location>
        <begin position="392"/>
        <end position="402"/>
    </location>
</feature>
<reference evidence="4 5" key="1">
    <citation type="submission" date="2019-02" db="EMBL/GenBank/DDBJ databases">
        <title>Sequencing the genomes of 1000 actinobacteria strains.</title>
        <authorList>
            <person name="Klenk H.-P."/>
        </authorList>
    </citation>
    <scope>NUCLEOTIDE SEQUENCE [LARGE SCALE GENOMIC DNA]</scope>
    <source>
        <strain evidence="4 5">DSM 45888</strain>
    </source>
</reference>
<keyword evidence="2" id="KW-1133">Transmembrane helix</keyword>
<evidence type="ECO:0000259" key="3">
    <source>
        <dbReference type="Pfam" id="PF15644"/>
    </source>
</evidence>
<feature type="region of interest" description="Disordered" evidence="1">
    <location>
        <begin position="3390"/>
        <end position="3527"/>
    </location>
</feature>
<name>A0A4V2FP77_9ACTN</name>
<feature type="compositionally biased region" description="Basic and acidic residues" evidence="1">
    <location>
        <begin position="1937"/>
        <end position="1949"/>
    </location>
</feature>
<dbReference type="Pfam" id="PF15644">
    <property type="entry name" value="Gln_amidase"/>
    <property type="match status" value="1"/>
</dbReference>
<feature type="compositionally biased region" description="Pro residues" evidence="1">
    <location>
        <begin position="1733"/>
        <end position="1748"/>
    </location>
</feature>
<feature type="compositionally biased region" description="Low complexity" evidence="1">
    <location>
        <begin position="331"/>
        <end position="341"/>
    </location>
</feature>
<evidence type="ECO:0000256" key="1">
    <source>
        <dbReference type="SAM" id="MobiDB-lite"/>
    </source>
</evidence>
<dbReference type="Proteomes" id="UP000293781">
    <property type="component" value="Unassembled WGS sequence"/>
</dbReference>
<keyword evidence="5" id="KW-1185">Reference proteome</keyword>
<accession>A0A4V2FP77</accession>
<feature type="compositionally biased region" description="Low complexity" evidence="1">
    <location>
        <begin position="1989"/>
        <end position="2009"/>
    </location>
</feature>
<feature type="region of interest" description="Disordered" evidence="1">
    <location>
        <begin position="3097"/>
        <end position="3163"/>
    </location>
</feature>
<feature type="compositionally biased region" description="Pro residues" evidence="1">
    <location>
        <begin position="3124"/>
        <end position="3141"/>
    </location>
</feature>
<feature type="region of interest" description="Disordered" evidence="1">
    <location>
        <begin position="3034"/>
        <end position="3057"/>
    </location>
</feature>
<evidence type="ECO:0000313" key="5">
    <source>
        <dbReference type="Proteomes" id="UP000293781"/>
    </source>
</evidence>
<dbReference type="InterPro" id="IPR051425">
    <property type="entry name" value="Formin_Homology"/>
</dbReference>
<feature type="compositionally biased region" description="Polar residues" evidence="1">
    <location>
        <begin position="533"/>
        <end position="568"/>
    </location>
</feature>
<feature type="compositionally biased region" description="Low complexity" evidence="1">
    <location>
        <begin position="1752"/>
        <end position="1764"/>
    </location>
</feature>
<feature type="transmembrane region" description="Helical" evidence="2">
    <location>
        <begin position="101"/>
        <end position="128"/>
    </location>
</feature>
<dbReference type="PANTHER" id="PTHR45725">
    <property type="entry name" value="FORMIN HOMOLOGY 2 FAMILY MEMBER"/>
    <property type="match status" value="1"/>
</dbReference>
<sequence>MPAFQSSEDLAEFFKWFYGEELPGLQPERFFALAQELHQVADSLDEAGLEFLDGVRTIRSGVMGAAEEAFVDSSENVAESLGLAPDYVRTLAQMMNQFSALFNYVIITVMAITALLLFELIVALKLFWINPAHLLEWLAKAPAVRQGIFRLFMQLAAKASLGAAFNILYELLVDVFAQLMNRAKRYQRGWNNKNTGDAAASGALESLVGGLFGLGGAGMRRLGRNTQVGGKSVTEHLPTGKGGKALGAGAGLAGNAGEEVATEVIVGGILNGQIDTNILGPTAVSSVLNGVTFAGIGAGRDAIGGSGGRRDDEPPRTSSTPPPATPPAAPPDTVADTDPVPAYEPPPPAYSDVDATPDTSAGAGAGAAGTGGAGSSGAGSPGSGASGGTWGGSTRASTTSGSVPPIGDPTGPQLASMPPGAQTGTPPAVQVGSQPGTQVGSQPGMPLVGQTATPPAIHVGSQPGTQVGSQPGMPPVGQTGTPPAIHVGSQPGTQVGPPGMPPAGQTGTPPAIHVGSQPGTQVGSPPGMPPAGQTGTPPSSQMGAQPGTQPGTQVSAQPGTQVSLQSGSHPDVAPEGVDLPREPLLIGPDSVSSLAVGSDSDRGAGDAGLTPATALPVAAAGETSTLPATQLTALHLARDKVRQTPQRLMNHGVVPTGHELTDSTTIPDDETARTEFPWLTTVNPAGSTTNCVLVAMTSDISYAQSEPFAAPADEAQPEAHLLNYQRQRLGLPDTESPPVFRTDHASIRDALTDASEGERGIVLVRETTGATRTAHAFNVIRDASGVVFLDGQHGGLARVPHQYDEWLFLPLTRNIPTLATAELVRPHELSGTATGLDTPPSRAEADLADLPPEVLAELDAFAAQWAFQTALRAETGERPPAVEVEPAYPAGVSIGESETRPSARQLTRGRVAQRRAVAALTTLRDAHLETLRRTGLVGPAGEAQTGDAASRPSSASPTDPRVGAEQGWEVMRSAATTMFVADGAPQRPALPRLAEWLAANESPPGAAPFSTADAVVAMLAVYLVRWGRMPIGRVPDSFRRNPDPSALASALGGEFTPMGDARLAFAAVRRTPRSMAVIHVPGDPDRVFGLLADDRSGTVLPRYIDLGAPNSMDREARGPGEAVSDEWSRAMETPGARILLLGPDGRPAAVSALLADPGTAPPQRSHGGPTGDRDRTVEALLDPSRTSRRPGALPSRSNPAATRFPPRPGLPANALPAEQPAFGRPIPSSMPSTGPAALAGSVPTTSGSTSETDDSARSASGPEPIWSTVSPVDGEVADEVRAVLARTPELLNVPATPLDPEGWADRAVDVTRETLTGRGVAVSETDPLLVALRSTPESFVNTRRRFDIRLPKRHWWEKTRVRQVQVELVPRPTSTDPVLVDNGARAGRFVRERVATARGHGPRSRGLWQVIVPSEVAGVPVTATLGVADARPAQSSSNSATAIDYTLLYGDPQSYLVGTDLELRVQVDGEAEQTNTSLGRHWFRINERHARMTPADASSTPHRMDESGRALWPENRFVLDVQGTADLAAEGLLGDIPVAAPGSRNRQRLRDQWSSTFSLRSLFTGTRAPTVLPGTSWIGLPSAVGGLMVKELRPVAVQEVGRPSQAFRARRQSISSLGSSQSISSTTGVRAQVSTGTGVPYARLSSGPVYLRTSTTSTSYSLSSNTRVTQELRGVPTVVVWTTYELTLARAAYVGRRRFWLKRPRTANTEVVTLRVLEEVPEGLYHAATSPVPARPPVVDPGSTPAPKPTVTHDTATHDAATPPAEQPPTKDGPGTSAPPLVRQPDQDPAVERRPDQLLVDRVGNLAVRGENRHLPSYMWQGGRLRVDSEPLGVELLAERIAAEISRVLARPENARYRDFLPNWDAGKTKRALIDRVLQAMVNQESLTVQVGPTALRADFLSLTSGELAFNLEMPGTDRRHVLTVVIRARRANPESGPEHLGTRDESRRITQPPTSLSPAKPPQSRIEEVPEEDAGLHEVSESSAGEGPATVSSAPPASSTTVRLPLVPRRQRRARTTSTGVTRGVSTSVGFDVNARGARMAHFTARLRYQRQRATTVSAGAEVIWLSFDHGIQELFHDEHVVTMELSILDHAVGTRNMSRRLFDSTPDAEPMPVGGVIEFRHDFVFGVARDRTFTADQQQLSRSVTLNRPTVEPIQLDGARRGTLTLDLPTEGQKVTDWSYVSYVEGGEQLTAAIAEAISDARRQMVDDGAYGRGTRVGVRTPGSDSYLELNRIGRPNWLASMLPAMSEQPLALTNLGEIIGSPSIYGTVFVRAIVDESCTGPHDVFSDGGEQSWTSIATVSGSRSRGRQLILGAGLGWDGAVGDSASMAGQLQHRRAYGRSRSSAVELAGAVELNDTWDPGRGLATPVVARVRFVVHAELVNPQVVGPSKVYSASRTVNGGTAIGTIHADHARFSGVLDAARPATDNEPALDPPQVFDVAPTNPLSAPPAVPGRAADGDLRLPVPPQYVGAGQLLNLPALGNQMIEWLRGIRLPASIGEGRHLIDDGEDGLANKVVVLTQTSASHLKGMLSKGVESILLTYRGPAGTDHVQVVVQVVAQDSAGRPTAPTIHRVHAGTKNLEMDMMGASAKTDTTSVSRTTHNVASLAPGGAGGANGATSGAGEVGLFLGTSRSTNQFDTVADTHLNIIEESGSEAQTQQRVVIIAQVFHKGRELAEPLRIDHDLWMSLRANHLRTSALEAGPMPPANPSVGILASTPTPDQALRWQVGEWGEPASLTPMPDHYQVVNFRGAHPVQSATVLALRRAGAPKEVTRLGGRAAHQLTTALSPSLLWGLSPKRLARNPITIPIEGGGKTMTVTLYSRVRSVRLEAVLPQMYRDGHRYATKLSGVGSGIGASDTGAVAGIGSQQVSAPADAGAAQSTGGEPSGSPAQRPEFWGGTDGRNADSFQGGGGATYWAGSPAADSGGAWHGGFASHALVSQRGPVALTWVSEEILVVAEVPHARGTAHAAVTVTVPESLKVWMALSDAAQILGFTTNPDARIQLDEVNSAALALEDAFGAWQEAARDLERERLDSEVQRRRGRSFPPAPAPDWPTRAEIEEDAKTHASAAAYLKAQHDWNARKRELDTLVIRLNTVAGQGTSSPPPGQTDPDVSQDSVIEPDPALPLEPDPALPLGPDPTPPREPDPTPGGEQVPTRQPVDASAARSLAFRMTLSDEKPHTSIDRLHSWIRAVEPPAPDAVTGPDSRSSDFPAQDCLIRAAGAFSVMHGRAANSPTTDEFRSALELPDLVTALGGTWQAANRVAPHDLWQALTNTPNAMVLVRVRDDTAHHVYWLVSDNRSGTTVVRAVDTQQHGRFDEPVRLDDLTAQLAHPGTELLALDGDGRPTTVRALLPVPDGTSPAPRPPAGGRPSFALLPELYGLSAASPSIRGLGGAPARRRSDPAMGSSPSVPVLAAPPDEQTVPPAAAAAQRTDVPAPLPAPPAPPSSGRLESDSSAQKRRNDSGTRASTSRRRDSDPRQEARDLARTGLGALPYRPGAGASTENETAGFSSLFPFFGPPSAARMK</sequence>
<organism evidence="4 5">
    <name type="scientific">Micromonospora violae</name>
    <dbReference type="NCBI Taxonomy" id="1278207"/>
    <lineage>
        <taxon>Bacteria</taxon>
        <taxon>Bacillati</taxon>
        <taxon>Actinomycetota</taxon>
        <taxon>Actinomycetes</taxon>
        <taxon>Micromonosporales</taxon>
        <taxon>Micromonosporaceae</taxon>
        <taxon>Micromonospora</taxon>
    </lineage>
</organism>
<feature type="region of interest" description="Disordered" evidence="1">
    <location>
        <begin position="3354"/>
        <end position="3373"/>
    </location>
</feature>
<protein>
    <submittedName>
        <fullName evidence="4">Papain fold toxin 1 (Glutamine deamidase) of polymorphic toxin system</fullName>
    </submittedName>
</protein>
<feature type="region of interest" description="Disordered" evidence="1">
    <location>
        <begin position="2872"/>
        <end position="2914"/>
    </location>
</feature>
<feature type="region of interest" description="Disordered" evidence="1">
    <location>
        <begin position="1728"/>
        <end position="1798"/>
    </location>
</feature>
<feature type="compositionally biased region" description="Basic and acidic residues" evidence="1">
    <location>
        <begin position="3473"/>
        <end position="3487"/>
    </location>
</feature>
<dbReference type="InterPro" id="IPR028908">
    <property type="entry name" value="Tox-PL_dom"/>
</dbReference>
<dbReference type="PANTHER" id="PTHR45725:SF18">
    <property type="entry name" value="ORC1-LIKE AAA ATPASE DOMAIN-CONTAINING PROTEIN"/>
    <property type="match status" value="1"/>
</dbReference>
<comment type="caution">
    <text evidence="4">The sequence shown here is derived from an EMBL/GenBank/DDBJ whole genome shotgun (WGS) entry which is preliminary data.</text>
</comment>
<feature type="region of interest" description="Disordered" evidence="1">
    <location>
        <begin position="1154"/>
        <end position="1270"/>
    </location>
</feature>
<gene>
    <name evidence="4" type="ORF">EV382_2639</name>
</gene>
<feature type="domain" description="Tox-PL" evidence="3">
    <location>
        <begin position="690"/>
        <end position="794"/>
    </location>
</feature>
<keyword evidence="2" id="KW-0812">Transmembrane</keyword>
<feature type="compositionally biased region" description="Low complexity" evidence="1">
    <location>
        <begin position="3408"/>
        <end position="3419"/>
    </location>
</feature>
<feature type="region of interest" description="Disordered" evidence="1">
    <location>
        <begin position="933"/>
        <end position="964"/>
    </location>
</feature>